<evidence type="ECO:0000256" key="6">
    <source>
        <dbReference type="ARBA" id="ARBA00022723"/>
    </source>
</evidence>
<keyword evidence="10" id="KW-0511">Multifunctional enzyme</keyword>
<dbReference type="SUPFAM" id="SSF56300">
    <property type="entry name" value="Metallo-dependent phosphatases"/>
    <property type="match status" value="1"/>
</dbReference>
<evidence type="ECO:0000256" key="3">
    <source>
        <dbReference type="ARBA" id="ARBA00001968"/>
    </source>
</evidence>
<dbReference type="Proteomes" id="UP000288197">
    <property type="component" value="Unassembled WGS sequence"/>
</dbReference>
<dbReference type="GO" id="GO:0008663">
    <property type="term" value="F:2',3'-cyclic-nucleotide 2'-phosphodiesterase activity"/>
    <property type="evidence" value="ECO:0007669"/>
    <property type="project" value="UniProtKB-EC"/>
</dbReference>
<dbReference type="PRINTS" id="PR01607">
    <property type="entry name" value="APYRASEFAMLY"/>
</dbReference>
<evidence type="ECO:0000256" key="7">
    <source>
        <dbReference type="ARBA" id="ARBA00022729"/>
    </source>
</evidence>
<keyword evidence="15" id="KW-1185">Reference proteome</keyword>
<name>A0A369AVJ8_9ENTE</name>
<dbReference type="GeneID" id="63147035"/>
<keyword evidence="6" id="KW-0479">Metal-binding</keyword>
<evidence type="ECO:0000259" key="13">
    <source>
        <dbReference type="Pfam" id="PF02872"/>
    </source>
</evidence>
<dbReference type="InterPro" id="IPR041827">
    <property type="entry name" value="CpdB_N"/>
</dbReference>
<gene>
    <name evidence="14" type="ORF">CBF32_10205</name>
</gene>
<evidence type="ECO:0000313" key="15">
    <source>
        <dbReference type="Proteomes" id="UP000288197"/>
    </source>
</evidence>
<protein>
    <submittedName>
        <fullName evidence="14">Bifunctional metallophosphatase/5'-nucleotidase</fullName>
    </submittedName>
</protein>
<comment type="catalytic activity">
    <reaction evidence="1">
        <text>a ribonucleoside 3'-phosphate + H2O = a ribonucleoside + phosphate</text>
        <dbReference type="Rhea" id="RHEA:10144"/>
        <dbReference type="ChEBI" id="CHEBI:13197"/>
        <dbReference type="ChEBI" id="CHEBI:15377"/>
        <dbReference type="ChEBI" id="CHEBI:18254"/>
        <dbReference type="ChEBI" id="CHEBI:43474"/>
        <dbReference type="EC" id="3.1.3.6"/>
    </reaction>
</comment>
<feature type="domain" description="Calcineurin-like phosphoesterase" evidence="12">
    <location>
        <begin position="4"/>
        <end position="233"/>
    </location>
</feature>
<dbReference type="GO" id="GO:0046872">
    <property type="term" value="F:metal ion binding"/>
    <property type="evidence" value="ECO:0007669"/>
    <property type="project" value="UniProtKB-KW"/>
</dbReference>
<dbReference type="Pfam" id="PF00149">
    <property type="entry name" value="Metallophos"/>
    <property type="match status" value="1"/>
</dbReference>
<comment type="subcellular location">
    <subcellularLocation>
        <location evidence="4">Cell envelope</location>
    </subcellularLocation>
</comment>
<dbReference type="Pfam" id="PF02872">
    <property type="entry name" value="5_nucleotid_C"/>
    <property type="match status" value="1"/>
</dbReference>
<comment type="catalytic activity">
    <reaction evidence="2">
        <text>a nucleoside 2',3'-cyclic phosphate + H2O = a nucleoside 3'-phosphate + H(+)</text>
        <dbReference type="Rhea" id="RHEA:19621"/>
        <dbReference type="ChEBI" id="CHEBI:15377"/>
        <dbReference type="ChEBI" id="CHEBI:15378"/>
        <dbReference type="ChEBI" id="CHEBI:66949"/>
        <dbReference type="ChEBI" id="CHEBI:66954"/>
        <dbReference type="EC" id="3.1.4.16"/>
    </reaction>
</comment>
<dbReference type="Gene3D" id="3.90.780.10">
    <property type="entry name" value="5'-Nucleotidase, C-terminal domain"/>
    <property type="match status" value="1"/>
</dbReference>
<dbReference type="SUPFAM" id="SSF55816">
    <property type="entry name" value="5'-nucleotidase (syn. UDP-sugar hydrolase), C-terminal domain"/>
    <property type="match status" value="1"/>
</dbReference>
<sequence>MKLTILSTSDTHGYLYATDFRETNQSLGFGLTKVVTKMKEIEKKAEIPVIKIDNGDFLQGSPFSYYLAKNKEQGSMADVMNAVGYDCGVLGNHEFNYGLDYLEETIAKLDYPIVCANILKKSGEFLTGHPYVILERNGVKIAVLGLTTQYIPHWEQPATVENLVFKSAVETAKEFVPKLRELADIVVVSYHGGFEKDIVTGEATEVLTGENEGYDLLHEVSGIDVLLTGHQHRVISTVENNIPVTQPGDKGRYLAKVDVVLNEEKQIESTSAELLTIDSYEEDKELVERFNPLLNNVQVWLDKQLGKVNGDMKITDPMVVRQKSHPYIEFIQDVQRDATGVAISGTALFDNNGKGFGETISMRDIVTNYIYPNTLAVLKVTGSELKSALERSASYFDLNDSAEIVVSKEFLEPKVEHYNYDIYSGIDYTIDISKPKGERIVELLFEGKEIEANQSLEVVMNQYRAVGGGDYAMFGAEKIIKEVTVDMTELISGYLEKNPVIEPIQPTNFKLIY</sequence>
<organism evidence="14 15">
    <name type="scientific">Vagococcus fluvialis</name>
    <dbReference type="NCBI Taxonomy" id="2738"/>
    <lineage>
        <taxon>Bacteria</taxon>
        <taxon>Bacillati</taxon>
        <taxon>Bacillota</taxon>
        <taxon>Bacilli</taxon>
        <taxon>Lactobacillales</taxon>
        <taxon>Enterococcaceae</taxon>
        <taxon>Vagococcus</taxon>
    </lineage>
</organism>
<comment type="caution">
    <text evidence="14">The sequence shown here is derived from an EMBL/GenBank/DDBJ whole genome shotgun (WGS) entry which is preliminary data.</text>
</comment>
<evidence type="ECO:0000256" key="10">
    <source>
        <dbReference type="ARBA" id="ARBA00023268"/>
    </source>
</evidence>
<comment type="similarity">
    <text evidence="5 11">Belongs to the 5'-nucleotidase family.</text>
</comment>
<evidence type="ECO:0000256" key="8">
    <source>
        <dbReference type="ARBA" id="ARBA00022741"/>
    </source>
</evidence>
<evidence type="ECO:0000313" key="14">
    <source>
        <dbReference type="EMBL" id="RSU00741.1"/>
    </source>
</evidence>
<dbReference type="Gene3D" id="3.60.21.10">
    <property type="match status" value="1"/>
</dbReference>
<feature type="domain" description="5'-Nucleotidase C-terminal" evidence="13">
    <location>
        <begin position="321"/>
        <end position="475"/>
    </location>
</feature>
<dbReference type="InterPro" id="IPR008334">
    <property type="entry name" value="5'-Nucleotdase_C"/>
</dbReference>
<evidence type="ECO:0000256" key="5">
    <source>
        <dbReference type="ARBA" id="ARBA00006654"/>
    </source>
</evidence>
<accession>A0A369AVJ8</accession>
<dbReference type="OrthoDB" id="9801679at2"/>
<evidence type="ECO:0000256" key="9">
    <source>
        <dbReference type="ARBA" id="ARBA00022801"/>
    </source>
</evidence>
<dbReference type="AlphaFoldDB" id="A0A369AVJ8"/>
<keyword evidence="7" id="KW-0732">Signal</keyword>
<reference evidence="14 15" key="1">
    <citation type="submission" date="2017-05" db="EMBL/GenBank/DDBJ databases">
        <title>Vagococcus spp. assemblies.</title>
        <authorList>
            <person name="Gulvik C.A."/>
        </authorList>
    </citation>
    <scope>NUCLEOTIDE SEQUENCE [LARGE SCALE GENOMIC DNA]</scope>
    <source>
        <strain evidence="14 15">NCFB 2497</strain>
    </source>
</reference>
<dbReference type="GO" id="GO:0009166">
    <property type="term" value="P:nucleotide catabolic process"/>
    <property type="evidence" value="ECO:0007669"/>
    <property type="project" value="InterPro"/>
</dbReference>
<dbReference type="PROSITE" id="PS00786">
    <property type="entry name" value="5_NUCLEOTIDASE_2"/>
    <property type="match status" value="1"/>
</dbReference>
<dbReference type="InterPro" id="IPR006146">
    <property type="entry name" value="5'-Nucleotdase_CS"/>
</dbReference>
<evidence type="ECO:0000256" key="2">
    <source>
        <dbReference type="ARBA" id="ARBA00001730"/>
    </source>
</evidence>
<dbReference type="InterPro" id="IPR036907">
    <property type="entry name" value="5'-Nucleotdase_C_sf"/>
</dbReference>
<keyword evidence="8 11" id="KW-0547">Nucleotide-binding</keyword>
<comment type="cofactor">
    <cofactor evidence="3">
        <name>a divalent metal cation</name>
        <dbReference type="ChEBI" id="CHEBI:60240"/>
    </cofactor>
</comment>
<keyword evidence="9 11" id="KW-0378">Hydrolase</keyword>
<evidence type="ECO:0000256" key="4">
    <source>
        <dbReference type="ARBA" id="ARBA00004196"/>
    </source>
</evidence>
<evidence type="ECO:0000256" key="1">
    <source>
        <dbReference type="ARBA" id="ARBA00000527"/>
    </source>
</evidence>
<dbReference type="GO" id="GO:0000166">
    <property type="term" value="F:nucleotide binding"/>
    <property type="evidence" value="ECO:0007669"/>
    <property type="project" value="UniProtKB-KW"/>
</dbReference>
<dbReference type="GO" id="GO:0030288">
    <property type="term" value="C:outer membrane-bounded periplasmic space"/>
    <property type="evidence" value="ECO:0007669"/>
    <property type="project" value="TreeGrafter"/>
</dbReference>
<dbReference type="PANTHER" id="PTHR11575:SF6">
    <property type="entry name" value="2',3'-CYCLIC-NUCLEOTIDE 2'-PHOSPHODIESTERASE_3'-NUCLEOTIDASE"/>
    <property type="match status" value="1"/>
</dbReference>
<dbReference type="InterPro" id="IPR004843">
    <property type="entry name" value="Calcineurin-like_PHP"/>
</dbReference>
<dbReference type="RefSeq" id="WP_114290143.1">
    <property type="nucleotide sequence ID" value="NZ_CP081470.1"/>
</dbReference>
<dbReference type="EMBL" id="NGJX01000011">
    <property type="protein sequence ID" value="RSU00741.1"/>
    <property type="molecule type" value="Genomic_DNA"/>
</dbReference>
<dbReference type="InterPro" id="IPR006179">
    <property type="entry name" value="5_nucleotidase/apyrase"/>
</dbReference>
<proteinExistence type="inferred from homology"/>
<evidence type="ECO:0000256" key="11">
    <source>
        <dbReference type="RuleBase" id="RU362119"/>
    </source>
</evidence>
<dbReference type="CDD" id="cd07410">
    <property type="entry name" value="MPP_CpdB_N"/>
    <property type="match status" value="1"/>
</dbReference>
<dbReference type="InterPro" id="IPR029052">
    <property type="entry name" value="Metallo-depent_PP-like"/>
</dbReference>
<dbReference type="GO" id="GO:0008254">
    <property type="term" value="F:3'-nucleotidase activity"/>
    <property type="evidence" value="ECO:0007669"/>
    <property type="project" value="UniProtKB-EC"/>
</dbReference>
<evidence type="ECO:0000259" key="12">
    <source>
        <dbReference type="Pfam" id="PF00149"/>
    </source>
</evidence>
<dbReference type="PANTHER" id="PTHR11575">
    <property type="entry name" value="5'-NUCLEOTIDASE-RELATED"/>
    <property type="match status" value="1"/>
</dbReference>